<protein>
    <submittedName>
        <fullName evidence="1">Uncharacterized protein</fullName>
    </submittedName>
</protein>
<gene>
    <name evidence="1" type="ORF">LSAT_V11C200089350</name>
</gene>
<organism evidence="1 2">
    <name type="scientific">Lactuca sativa</name>
    <name type="common">Garden lettuce</name>
    <dbReference type="NCBI Taxonomy" id="4236"/>
    <lineage>
        <taxon>Eukaryota</taxon>
        <taxon>Viridiplantae</taxon>
        <taxon>Streptophyta</taxon>
        <taxon>Embryophyta</taxon>
        <taxon>Tracheophyta</taxon>
        <taxon>Spermatophyta</taxon>
        <taxon>Magnoliopsida</taxon>
        <taxon>eudicotyledons</taxon>
        <taxon>Gunneridae</taxon>
        <taxon>Pentapetalae</taxon>
        <taxon>asterids</taxon>
        <taxon>campanulids</taxon>
        <taxon>Asterales</taxon>
        <taxon>Asteraceae</taxon>
        <taxon>Cichorioideae</taxon>
        <taxon>Cichorieae</taxon>
        <taxon>Lactucinae</taxon>
        <taxon>Lactuca</taxon>
    </lineage>
</organism>
<dbReference type="AlphaFoldDB" id="A0A9R1W7M9"/>
<comment type="caution">
    <text evidence="1">The sequence shown here is derived from an EMBL/GenBank/DDBJ whole genome shotgun (WGS) entry which is preliminary data.</text>
</comment>
<name>A0A9R1W7M9_LACSA</name>
<keyword evidence="2" id="KW-1185">Reference proteome</keyword>
<dbReference type="EMBL" id="NBSK02000002">
    <property type="protein sequence ID" value="KAJ0221482.1"/>
    <property type="molecule type" value="Genomic_DNA"/>
</dbReference>
<accession>A0A9R1W7M9</accession>
<dbReference type="Proteomes" id="UP000235145">
    <property type="component" value="Unassembled WGS sequence"/>
</dbReference>
<reference evidence="1 2" key="1">
    <citation type="journal article" date="2017" name="Nat. Commun.">
        <title>Genome assembly with in vitro proximity ligation data and whole-genome triplication in lettuce.</title>
        <authorList>
            <person name="Reyes-Chin-Wo S."/>
            <person name="Wang Z."/>
            <person name="Yang X."/>
            <person name="Kozik A."/>
            <person name="Arikit S."/>
            <person name="Song C."/>
            <person name="Xia L."/>
            <person name="Froenicke L."/>
            <person name="Lavelle D.O."/>
            <person name="Truco M.J."/>
            <person name="Xia R."/>
            <person name="Zhu S."/>
            <person name="Xu C."/>
            <person name="Xu H."/>
            <person name="Xu X."/>
            <person name="Cox K."/>
            <person name="Korf I."/>
            <person name="Meyers B.C."/>
            <person name="Michelmore R.W."/>
        </authorList>
    </citation>
    <scope>NUCLEOTIDE SEQUENCE [LARGE SCALE GENOMIC DNA]</scope>
    <source>
        <strain evidence="2">cv. Salinas</strain>
        <tissue evidence="1">Seedlings</tissue>
    </source>
</reference>
<evidence type="ECO:0000313" key="2">
    <source>
        <dbReference type="Proteomes" id="UP000235145"/>
    </source>
</evidence>
<evidence type="ECO:0000313" key="1">
    <source>
        <dbReference type="EMBL" id="KAJ0221482.1"/>
    </source>
</evidence>
<proteinExistence type="predicted"/>
<sequence>MDDQGLQNIPDEFKTLLNRKYVFKVQIFVFNLENNYLAHTVLKLTGDESVVTKVFKLSPAYEQQIGDDDGTSINMTNKEKYNSIHRDNLEVVDLESLTPSFSLRKRPIISLPPPTL</sequence>